<accession>A0A6C0HTM3</accession>
<dbReference type="AlphaFoldDB" id="A0A6C0HTM3"/>
<name>A0A6C0HTM3_9ZZZZ</name>
<reference evidence="2" key="1">
    <citation type="journal article" date="2020" name="Nature">
        <title>Giant virus diversity and host interactions through global metagenomics.</title>
        <authorList>
            <person name="Schulz F."/>
            <person name="Roux S."/>
            <person name="Paez-Espino D."/>
            <person name="Jungbluth S."/>
            <person name="Walsh D.A."/>
            <person name="Denef V.J."/>
            <person name="McMahon K.D."/>
            <person name="Konstantinidis K.T."/>
            <person name="Eloe-Fadrosh E.A."/>
            <person name="Kyrpides N.C."/>
            <person name="Woyke T."/>
        </authorList>
    </citation>
    <scope>NUCLEOTIDE SEQUENCE</scope>
    <source>
        <strain evidence="2">GVMAG-M-3300023184-168</strain>
    </source>
</reference>
<dbReference type="EMBL" id="MN740011">
    <property type="protein sequence ID" value="QHT83740.1"/>
    <property type="molecule type" value="Genomic_DNA"/>
</dbReference>
<evidence type="ECO:0000313" key="2">
    <source>
        <dbReference type="EMBL" id="QHT83740.1"/>
    </source>
</evidence>
<proteinExistence type="predicted"/>
<organism evidence="2">
    <name type="scientific">viral metagenome</name>
    <dbReference type="NCBI Taxonomy" id="1070528"/>
    <lineage>
        <taxon>unclassified sequences</taxon>
        <taxon>metagenomes</taxon>
        <taxon>organismal metagenomes</taxon>
    </lineage>
</organism>
<evidence type="ECO:0000256" key="1">
    <source>
        <dbReference type="SAM" id="MobiDB-lite"/>
    </source>
</evidence>
<feature type="region of interest" description="Disordered" evidence="1">
    <location>
        <begin position="101"/>
        <end position="141"/>
    </location>
</feature>
<feature type="compositionally biased region" description="Basic and acidic residues" evidence="1">
    <location>
        <begin position="117"/>
        <end position="130"/>
    </location>
</feature>
<sequence length="223" mass="25395">MTFLAGIYVILNPTNIIESMDNNNDNKKTDCPDLLIEKDGKLLLYNTKKPEDDKNPIPFFTLDEYIYYLEMQRKQGNNCPVLYLQKENNAQGNDVYRIRPGPFDKQGGLPPITNINDIRKKPIEPSDATRDNPPYNKNNYNSFDPYGQYVGVYTTIDAIHDSTDDNIISDNPMDPNWGGVEATQKSVDSGKYEDNNVVKPLLYQPKMAFIPLDNGMGLPKDIY</sequence>
<protein>
    <submittedName>
        <fullName evidence="2">Uncharacterized protein</fullName>
    </submittedName>
</protein>